<comment type="caution">
    <text evidence="2">The sequence shown here is derived from an EMBL/GenBank/DDBJ whole genome shotgun (WGS) entry which is preliminary data.</text>
</comment>
<evidence type="ECO:0000313" key="4">
    <source>
        <dbReference type="Proteomes" id="UP000321917"/>
    </source>
</evidence>
<reference evidence="2 4" key="1">
    <citation type="submission" date="2019-07" db="EMBL/GenBank/DDBJ databases">
        <title>Genomes of sea-ice associated Colwellia species.</title>
        <authorList>
            <person name="Bowman J.P."/>
        </authorList>
    </citation>
    <scope>NUCLEOTIDE SEQUENCE [LARGE SCALE GENOMIC DNA]</scope>
    <source>
        <strain evidence="1 3">ACAM 607</strain>
        <strain evidence="2 4">IC036</strain>
    </source>
</reference>
<evidence type="ECO:0000313" key="1">
    <source>
        <dbReference type="EMBL" id="TWX62794.1"/>
    </source>
</evidence>
<dbReference type="Proteomes" id="UP000321525">
    <property type="component" value="Unassembled WGS sequence"/>
</dbReference>
<organism evidence="2 4">
    <name type="scientific">Colwellia hornerae</name>
    <dbReference type="NCBI Taxonomy" id="89402"/>
    <lineage>
        <taxon>Bacteria</taxon>
        <taxon>Pseudomonadati</taxon>
        <taxon>Pseudomonadota</taxon>
        <taxon>Gammaproteobacteria</taxon>
        <taxon>Alteromonadales</taxon>
        <taxon>Colwelliaceae</taxon>
        <taxon>Colwellia</taxon>
    </lineage>
</organism>
<dbReference type="Proteomes" id="UP000321917">
    <property type="component" value="Unassembled WGS sequence"/>
</dbReference>
<gene>
    <name evidence="1" type="ORF">ESZ26_00305</name>
    <name evidence="2" type="ORF">ESZ27_09545</name>
</gene>
<dbReference type="OrthoDB" id="6398307at2"/>
<dbReference type="EMBL" id="VOLR01000001">
    <property type="protein sequence ID" value="TWX62794.1"/>
    <property type="molecule type" value="Genomic_DNA"/>
</dbReference>
<evidence type="ECO:0000313" key="3">
    <source>
        <dbReference type="Proteomes" id="UP000321525"/>
    </source>
</evidence>
<dbReference type="RefSeq" id="WP_146795932.1">
    <property type="nucleotide sequence ID" value="NZ_VOLP01000001.1"/>
</dbReference>
<keyword evidence="3" id="KW-1185">Reference proteome</keyword>
<evidence type="ECO:0000313" key="2">
    <source>
        <dbReference type="EMBL" id="TWX67108.1"/>
    </source>
</evidence>
<dbReference type="SUPFAM" id="SSF56925">
    <property type="entry name" value="OMPA-like"/>
    <property type="match status" value="1"/>
</dbReference>
<dbReference type="EMBL" id="VOLQ01000015">
    <property type="protein sequence ID" value="TWX67108.1"/>
    <property type="molecule type" value="Genomic_DNA"/>
</dbReference>
<accession>A0A5C6QEB9</accession>
<dbReference type="Gene3D" id="2.40.160.20">
    <property type="match status" value="1"/>
</dbReference>
<dbReference type="InterPro" id="IPR011250">
    <property type="entry name" value="OMP/PagP_B-barrel"/>
</dbReference>
<proteinExistence type="predicted"/>
<name>A0A5C6QEB9_9GAMM</name>
<evidence type="ECO:0008006" key="5">
    <source>
        <dbReference type="Google" id="ProtNLM"/>
    </source>
</evidence>
<sequence length="204" mass="22454">MQTSLTPANFICIILINAALLLSPITSDARDIEITPFVGQMFSADLINSQNGTRVVVADDTNYGLAIAWQDSPNGQGQILLNTVSHDFISSTDFQEHSFDVSYLHFSGVTQLKQQNYVTTISLGIGASYFETDSKDKIYPSLTMAFGTRYELSNNVALVTELRGYASYIEEDNQLFCQESICHALLEDGLWLDGSISVGLAIKF</sequence>
<dbReference type="AlphaFoldDB" id="A0A5C6QEB9"/>
<protein>
    <recommendedName>
        <fullName evidence="5">Porin family protein</fullName>
    </recommendedName>
</protein>